<comment type="caution">
    <text evidence="5">The sequence shown here is derived from an EMBL/GenBank/DDBJ whole genome shotgun (WGS) entry which is preliminary data.</text>
</comment>
<evidence type="ECO:0000256" key="1">
    <source>
        <dbReference type="ARBA" id="ARBA00010618"/>
    </source>
</evidence>
<evidence type="ECO:0000259" key="4">
    <source>
        <dbReference type="SMART" id="SM00739"/>
    </source>
</evidence>
<accession>A0A0F9N6V8</accession>
<evidence type="ECO:0000313" key="5">
    <source>
        <dbReference type="EMBL" id="KKM77162.1"/>
    </source>
</evidence>
<keyword evidence="2" id="KW-0689">Ribosomal protein</keyword>
<dbReference type="GO" id="GO:0003735">
    <property type="term" value="F:structural constituent of ribosome"/>
    <property type="evidence" value="ECO:0007669"/>
    <property type="project" value="InterPro"/>
</dbReference>
<dbReference type="Pfam" id="PF00467">
    <property type="entry name" value="KOW"/>
    <property type="match status" value="1"/>
</dbReference>
<gene>
    <name evidence="5" type="ORF">LCGC14_1372860</name>
</gene>
<dbReference type="Gene3D" id="2.30.30.30">
    <property type="match status" value="1"/>
</dbReference>
<dbReference type="GO" id="GO:0015934">
    <property type="term" value="C:large ribosomal subunit"/>
    <property type="evidence" value="ECO:0007669"/>
    <property type="project" value="InterPro"/>
</dbReference>
<organism evidence="5">
    <name type="scientific">marine sediment metagenome</name>
    <dbReference type="NCBI Taxonomy" id="412755"/>
    <lineage>
        <taxon>unclassified sequences</taxon>
        <taxon>metagenomes</taxon>
        <taxon>ecological metagenomes</taxon>
    </lineage>
</organism>
<dbReference type="GO" id="GO:0006412">
    <property type="term" value="P:translation"/>
    <property type="evidence" value="ECO:0007669"/>
    <property type="project" value="InterPro"/>
</dbReference>
<dbReference type="InterPro" id="IPR005824">
    <property type="entry name" value="KOW"/>
</dbReference>
<dbReference type="SMART" id="SM00739">
    <property type="entry name" value="KOW"/>
    <property type="match status" value="1"/>
</dbReference>
<feature type="domain" description="KOW" evidence="4">
    <location>
        <begin position="45"/>
        <end position="72"/>
    </location>
</feature>
<protein>
    <recommendedName>
        <fullName evidence="4">KOW domain-containing protein</fullName>
    </recommendedName>
</protein>
<dbReference type="NCBIfam" id="TIGR01080">
    <property type="entry name" value="rplX_A_E"/>
    <property type="match status" value="1"/>
</dbReference>
<dbReference type="SUPFAM" id="SSF50104">
    <property type="entry name" value="Translation proteins SH3-like domain"/>
    <property type="match status" value="1"/>
</dbReference>
<reference evidence="5" key="1">
    <citation type="journal article" date="2015" name="Nature">
        <title>Complex archaea that bridge the gap between prokaryotes and eukaryotes.</title>
        <authorList>
            <person name="Spang A."/>
            <person name="Saw J.H."/>
            <person name="Jorgensen S.L."/>
            <person name="Zaremba-Niedzwiedzka K."/>
            <person name="Martijn J."/>
            <person name="Lind A.E."/>
            <person name="van Eijk R."/>
            <person name="Schleper C."/>
            <person name="Guy L."/>
            <person name="Ettema T.J."/>
        </authorList>
    </citation>
    <scope>NUCLEOTIDE SEQUENCE</scope>
</reference>
<dbReference type="InterPro" id="IPR005756">
    <property type="entry name" value="Ribosomal_uL24_euk/arc"/>
</dbReference>
<keyword evidence="3" id="KW-0687">Ribonucleoprotein</keyword>
<dbReference type="EMBL" id="LAZR01008687">
    <property type="protein sequence ID" value="KKM77162.1"/>
    <property type="molecule type" value="Genomic_DNA"/>
</dbReference>
<evidence type="ECO:0000256" key="2">
    <source>
        <dbReference type="ARBA" id="ARBA00022980"/>
    </source>
</evidence>
<dbReference type="PANTHER" id="PTHR11143">
    <property type="entry name" value="60S RIBOSOMAL PROTEIN L26 FAMILY MEMBER"/>
    <property type="match status" value="1"/>
</dbReference>
<comment type="similarity">
    <text evidence="1">Belongs to the universal ribosomal protein uL24 family.</text>
</comment>
<evidence type="ECO:0000256" key="3">
    <source>
        <dbReference type="ARBA" id="ARBA00023274"/>
    </source>
</evidence>
<dbReference type="AlphaFoldDB" id="A0A0F9N6V8"/>
<dbReference type="InterPro" id="IPR008991">
    <property type="entry name" value="Translation_prot_SH3-like_sf"/>
</dbReference>
<dbReference type="Pfam" id="PF16906">
    <property type="entry name" value="Ribosomal_L26"/>
    <property type="match status" value="1"/>
</dbReference>
<dbReference type="InterPro" id="IPR014722">
    <property type="entry name" value="Rib_uL2_dom2"/>
</dbReference>
<sequence length="142" mass="16485">MKVKSTKPGKQRKALNNYQNHQRSKLFSVRVADFLKEEYGVRTLPVRVGDQVRITVGEFKSFEGEVLEVTKDLRCKIKEAQFEKADGTQFHPAIHASNLVITRFLKEKKMDPWRAKMIERKAVYGFTEEELSGPKKEKEEAK</sequence>
<name>A0A0F9N6V8_9ZZZZ</name>
<proteinExistence type="inferred from homology"/>